<dbReference type="Proteomes" id="UP000253845">
    <property type="component" value="Unassembled WGS sequence"/>
</dbReference>
<keyword evidence="1" id="KW-0812">Transmembrane</keyword>
<reference evidence="2 3" key="1">
    <citation type="submission" date="2018-07" db="EMBL/GenBank/DDBJ databases">
        <title>Section-level genome sequencing of Aspergillus section Nigri to investigate inter- and intra-species variation.</title>
        <authorList>
            <consortium name="DOE Joint Genome Institute"/>
            <person name="Vesth T.C."/>
            <person name="Nybo J.L."/>
            <person name="Theobald S."/>
            <person name="Frisvad J.C."/>
            <person name="Larsen T.O."/>
            <person name="Nielsen K.F."/>
            <person name="Hoof J.B."/>
            <person name="Brandl J."/>
            <person name="Salamov A."/>
            <person name="Riley R."/>
            <person name="Gladden J.M."/>
            <person name="Phatale P."/>
            <person name="Nielsen M.T."/>
            <person name="Lyhne E.K."/>
            <person name="Kogle M.E."/>
            <person name="Strasser K."/>
            <person name="McDonnell E."/>
            <person name="Barry K."/>
            <person name="Clum A."/>
            <person name="Chen C."/>
            <person name="Nolan M."/>
            <person name="Sandor L."/>
            <person name="Kuo A."/>
            <person name="Lipzen A."/>
            <person name="Hainaut M."/>
            <person name="Drula E."/>
            <person name="Tsang A."/>
            <person name="Magnuson J.K."/>
            <person name="Henrissat B."/>
            <person name="Wiebenga A."/>
            <person name="Simmons B.A."/>
            <person name="Makela M.R."/>
            <person name="De vries R.P."/>
            <person name="Grigoriev I.V."/>
            <person name="Mortensen U.H."/>
            <person name="Baker S.E."/>
            <person name="Andersen M.R."/>
        </authorList>
    </citation>
    <scope>NUCLEOTIDE SEQUENCE [LARGE SCALE GENOMIC DNA]</scope>
    <source>
        <strain evidence="2 3">ATCC 13496</strain>
    </source>
</reference>
<dbReference type="EMBL" id="KZ851904">
    <property type="protein sequence ID" value="RDH23430.1"/>
    <property type="molecule type" value="Genomic_DNA"/>
</dbReference>
<dbReference type="AlphaFoldDB" id="A0A370CB41"/>
<dbReference type="VEuPathDB" id="FungiDB:M747DRAFT_150325"/>
<feature type="transmembrane region" description="Helical" evidence="1">
    <location>
        <begin position="21"/>
        <end position="40"/>
    </location>
</feature>
<sequence>MVTLKGHKTRILLRGAVNWHLEAIILLILLSIPLSFHHYLPYVPSPWSAPPLAHHCLPRLPLPFMPDCFLCFLMPSATLQAYVGMHIVQNRLFVYLMRGI</sequence>
<accession>A0A370CB41</accession>
<evidence type="ECO:0000313" key="3">
    <source>
        <dbReference type="Proteomes" id="UP000253845"/>
    </source>
</evidence>
<feature type="transmembrane region" description="Helical" evidence="1">
    <location>
        <begin position="60"/>
        <end position="83"/>
    </location>
</feature>
<keyword evidence="1" id="KW-1133">Transmembrane helix</keyword>
<keyword evidence="1" id="KW-0472">Membrane</keyword>
<name>A0A370CB41_ASPNG</name>
<evidence type="ECO:0000313" key="2">
    <source>
        <dbReference type="EMBL" id="RDH23430.1"/>
    </source>
</evidence>
<organism evidence="2 3">
    <name type="scientific">Aspergillus niger ATCC 13496</name>
    <dbReference type="NCBI Taxonomy" id="1353008"/>
    <lineage>
        <taxon>Eukaryota</taxon>
        <taxon>Fungi</taxon>
        <taxon>Dikarya</taxon>
        <taxon>Ascomycota</taxon>
        <taxon>Pezizomycotina</taxon>
        <taxon>Eurotiomycetes</taxon>
        <taxon>Eurotiomycetidae</taxon>
        <taxon>Eurotiales</taxon>
        <taxon>Aspergillaceae</taxon>
        <taxon>Aspergillus</taxon>
        <taxon>Aspergillus subgen. Circumdati</taxon>
    </lineage>
</organism>
<protein>
    <submittedName>
        <fullName evidence="2">Uncharacterized protein</fullName>
    </submittedName>
</protein>
<gene>
    <name evidence="2" type="ORF">M747DRAFT_150325</name>
</gene>
<proteinExistence type="predicted"/>
<evidence type="ECO:0000256" key="1">
    <source>
        <dbReference type="SAM" id="Phobius"/>
    </source>
</evidence>